<feature type="domain" description="Ubiquitin-like protease family profile" evidence="11">
    <location>
        <begin position="799"/>
        <end position="980"/>
    </location>
</feature>
<dbReference type="InterPro" id="IPR029071">
    <property type="entry name" value="Ubiquitin-like_domsf"/>
</dbReference>
<evidence type="ECO:0000259" key="9">
    <source>
        <dbReference type="PROSITE" id="PS50053"/>
    </source>
</evidence>
<dbReference type="PANTHER" id="PTHR43982">
    <property type="entry name" value="UBIQUITIN CARBOXYL-TERMINAL HYDROLASE"/>
    <property type="match status" value="1"/>
</dbReference>
<dbReference type="InterPro" id="IPR001394">
    <property type="entry name" value="Peptidase_C19_UCH"/>
</dbReference>
<dbReference type="Gene3D" id="3.40.395.10">
    <property type="entry name" value="Adenoviral Proteinase, Chain A"/>
    <property type="match status" value="1"/>
</dbReference>
<dbReference type="AlphaFoldDB" id="A0A2X0M9H2"/>
<dbReference type="PANTHER" id="PTHR43982:SF1">
    <property type="entry name" value="UBIQUITIN CARBOXYL-TERMINAL HYDROLASE 14"/>
    <property type="match status" value="1"/>
</dbReference>
<dbReference type="PROSITE" id="PS50600">
    <property type="entry name" value="ULP_PROTEASE"/>
    <property type="match status" value="1"/>
</dbReference>
<dbReference type="InterPro" id="IPR000626">
    <property type="entry name" value="Ubiquitin-like_dom"/>
</dbReference>
<protein>
    <recommendedName>
        <fullName evidence="3">ubiquitinyl hydrolase 1</fullName>
        <ecNumber evidence="3">3.4.19.12</ecNumber>
    </recommendedName>
</protein>
<dbReference type="Gene3D" id="3.90.70.10">
    <property type="entry name" value="Cysteine proteinases"/>
    <property type="match status" value="1"/>
</dbReference>
<name>A0A2X0M9H2_9BASI</name>
<dbReference type="STRING" id="796604.A0A2X0M9H2"/>
<evidence type="ECO:0000256" key="4">
    <source>
        <dbReference type="ARBA" id="ARBA00022670"/>
    </source>
</evidence>
<accession>A0A2X0M9H2</accession>
<dbReference type="PROSITE" id="PS00973">
    <property type="entry name" value="USP_2"/>
    <property type="match status" value="1"/>
</dbReference>
<keyword evidence="13" id="KW-1185">Reference proteome</keyword>
<comment type="similarity">
    <text evidence="2">Belongs to the peptidase C48 family.</text>
</comment>
<dbReference type="Pfam" id="PF02902">
    <property type="entry name" value="Peptidase_C48"/>
    <property type="match status" value="1"/>
</dbReference>
<evidence type="ECO:0000259" key="11">
    <source>
        <dbReference type="PROSITE" id="PS50600"/>
    </source>
</evidence>
<dbReference type="EC" id="3.4.19.12" evidence="3"/>
<dbReference type="Pfam" id="PF00443">
    <property type="entry name" value="UCH"/>
    <property type="match status" value="1"/>
</dbReference>
<feature type="compositionally biased region" description="Polar residues" evidence="8">
    <location>
        <begin position="1055"/>
        <end position="1074"/>
    </location>
</feature>
<dbReference type="InterPro" id="IPR028889">
    <property type="entry name" value="USP"/>
</dbReference>
<dbReference type="SUPFAM" id="SSF54236">
    <property type="entry name" value="Ubiquitin-like"/>
    <property type="match status" value="1"/>
</dbReference>
<dbReference type="EMBL" id="FQNC01000011">
    <property type="protein sequence ID" value="SGY11981.1"/>
    <property type="molecule type" value="Genomic_DNA"/>
</dbReference>
<keyword evidence="5" id="KW-0833">Ubl conjugation pathway</keyword>
<dbReference type="PROSITE" id="PS00972">
    <property type="entry name" value="USP_1"/>
    <property type="match status" value="1"/>
</dbReference>
<dbReference type="GO" id="GO:0043161">
    <property type="term" value="P:proteasome-mediated ubiquitin-dependent protein catabolic process"/>
    <property type="evidence" value="ECO:0007669"/>
    <property type="project" value="InterPro"/>
</dbReference>
<dbReference type="InterPro" id="IPR038765">
    <property type="entry name" value="Papain-like_cys_pep_sf"/>
</dbReference>
<comment type="catalytic activity">
    <reaction evidence="1">
        <text>Thiol-dependent hydrolysis of ester, thioester, amide, peptide and isopeptide bonds formed by the C-terminal Gly of ubiquitin (a 76-residue protein attached to proteins as an intracellular targeting signal).</text>
        <dbReference type="EC" id="3.4.19.12"/>
    </reaction>
</comment>
<dbReference type="PROSITE" id="PS50053">
    <property type="entry name" value="UBIQUITIN_2"/>
    <property type="match status" value="1"/>
</dbReference>
<evidence type="ECO:0000256" key="1">
    <source>
        <dbReference type="ARBA" id="ARBA00000707"/>
    </source>
</evidence>
<evidence type="ECO:0000259" key="10">
    <source>
        <dbReference type="PROSITE" id="PS50235"/>
    </source>
</evidence>
<organism evidence="12 13">
    <name type="scientific">Microbotryum silenes-dioicae</name>
    <dbReference type="NCBI Taxonomy" id="796604"/>
    <lineage>
        <taxon>Eukaryota</taxon>
        <taxon>Fungi</taxon>
        <taxon>Dikarya</taxon>
        <taxon>Basidiomycota</taxon>
        <taxon>Pucciniomycotina</taxon>
        <taxon>Microbotryomycetes</taxon>
        <taxon>Microbotryales</taxon>
        <taxon>Microbotryaceae</taxon>
        <taxon>Microbotryum</taxon>
    </lineage>
</organism>
<keyword evidence="4" id="KW-0645">Protease</keyword>
<dbReference type="CDD" id="cd16104">
    <property type="entry name" value="Ubl_USP14_like"/>
    <property type="match status" value="1"/>
</dbReference>
<evidence type="ECO:0000256" key="6">
    <source>
        <dbReference type="ARBA" id="ARBA00022801"/>
    </source>
</evidence>
<evidence type="ECO:0000256" key="8">
    <source>
        <dbReference type="SAM" id="MobiDB-lite"/>
    </source>
</evidence>
<gene>
    <name evidence="12" type="primary">BQ5605_C011g06345</name>
    <name evidence="12" type="ORF">BQ5605_C011G06345</name>
</gene>
<evidence type="ECO:0000256" key="5">
    <source>
        <dbReference type="ARBA" id="ARBA00022786"/>
    </source>
</evidence>
<feature type="compositionally biased region" description="Polar residues" evidence="8">
    <location>
        <begin position="1037"/>
        <end position="1047"/>
    </location>
</feature>
<dbReference type="GO" id="GO:0004843">
    <property type="term" value="F:cysteine-type deubiquitinase activity"/>
    <property type="evidence" value="ECO:0007669"/>
    <property type="project" value="UniProtKB-EC"/>
</dbReference>
<proteinExistence type="inferred from homology"/>
<dbReference type="SMART" id="SM00213">
    <property type="entry name" value="UBQ"/>
    <property type="match status" value="1"/>
</dbReference>
<evidence type="ECO:0000256" key="2">
    <source>
        <dbReference type="ARBA" id="ARBA00005234"/>
    </source>
</evidence>
<dbReference type="Pfam" id="PF00240">
    <property type="entry name" value="ubiquitin"/>
    <property type="match status" value="1"/>
</dbReference>
<dbReference type="Proteomes" id="UP000249464">
    <property type="component" value="Unassembled WGS sequence"/>
</dbReference>
<feature type="region of interest" description="Disordered" evidence="8">
    <location>
        <begin position="383"/>
        <end position="416"/>
    </location>
</feature>
<dbReference type="InterPro" id="IPR018200">
    <property type="entry name" value="USP_CS"/>
</dbReference>
<feature type="domain" description="Ubiquitin-like" evidence="9">
    <location>
        <begin position="5"/>
        <end position="73"/>
    </location>
</feature>
<dbReference type="PROSITE" id="PS50235">
    <property type="entry name" value="USP_3"/>
    <property type="match status" value="1"/>
</dbReference>
<keyword evidence="7" id="KW-0788">Thiol protease</keyword>
<feature type="region of interest" description="Disordered" evidence="8">
    <location>
        <begin position="1023"/>
        <end position="1074"/>
    </location>
</feature>
<dbReference type="SUPFAM" id="SSF54001">
    <property type="entry name" value="Cysteine proteinases"/>
    <property type="match status" value="2"/>
</dbReference>
<evidence type="ECO:0000313" key="12">
    <source>
        <dbReference type="EMBL" id="SGY11981.1"/>
    </source>
</evidence>
<dbReference type="Gene3D" id="3.10.20.90">
    <property type="entry name" value="Phosphatidylinositol 3-kinase Catalytic Subunit, Chain A, domain 1"/>
    <property type="match status" value="1"/>
</dbReference>
<evidence type="ECO:0000256" key="3">
    <source>
        <dbReference type="ARBA" id="ARBA00012759"/>
    </source>
</evidence>
<dbReference type="GO" id="GO:0070628">
    <property type="term" value="F:proteasome binding"/>
    <property type="evidence" value="ECO:0007669"/>
    <property type="project" value="TreeGrafter"/>
</dbReference>
<sequence length="1264" mass="139526">MPSPLDITIKHAGKSYPITLDLDQPGSHFKQQIFERTGVEPSKVKVVVKGGMLKDDADLKKLGLKAGQTIMVIGAASPLPPPPTEKIVFMEDMTDIELAQAVATPIGLQNLGNTCYLNSTVQVLRAIPELQTALDAHPGSSSSAASESSLTASLRDLYKNMSSTQEDFPPVVFLQMLRQFAPQFAETSRLGGGGFAQQDAQEAWASIVQAVKTSLGSSGSGFVDQYMMGEMTKTLKSPEALGEEPTVSKERFLEIKCPISASTTYMMTGINDSLNQDIEKTSPTLSRQAVYHETSRISRLPSYLTINFVRFYWRREIGKKTKIMKRVSFPHDLDVINLLTDDLKSKVKGMNVKLKEVDKDRRERAKVRRRAKKVEEAIKAPMPSTTTAAVAAPANPSDDPPEAMAVDDATPSTTKAGELVDETSKRHEEAQLLNSLVDPSLKVDKGANVSGLYELVGIVSHKGASADGGHYVGWTRADAMDRSKNPDHKGKGKEVDVADVEDPDKVEWYKFDDEKVTTVKREKITLLEGGREDHCAYILIYRSKSLETPESPAGGAFFFFDILRTQNPENRRGASQKIDILGRNTPYGIALGPFAFASKRASRCSRLNKSLAIFANHFSSVAHDEMIPCLFLDENQDYYLHDDDFDRLSPLTNMTVAELLAFDVAPADASLHIELSKDEPTQYSILPYPTLQTRDAFLATDALINARKQGYRSLAVGSTCLPLGADRLWSEYDRATDVQSWALRAQRWMDKIIVINEIDRNRIAVARRIPNGLQWQEQDGLLPLPLLASGTSLVYLLRLLSQQLAYSRLYPGHDWLGEAAVNLSIESVLRAGRVQNPDFETSYGLIPSTVISLVMARPPDSDPHSVFKACFFGPPNQYRNLIELGDCMRNTPTSKSIWFLPLFSDSHWVLARINMHKRTWSVINSLSATPITAATRTAVLTLFKFLKLDIRNEFPHTPKAEQQEDSYSCGPATINAVETEVLGIGSFNAARAHMSRLRQFCRLSSLVGAVEDPKEIESIVATGAKSKAKSGRGSAAGTLSSKSTSAESGKAATIKPTNQRVASSSKNPPTSRLQTTFTKHTTWARDHPPLFRRFAEKVEDLCPGSNVDVNNPKYVRCGCCCVLVPMAALLCKARFQLHLGNKKCVNLQPISNFFRPIASGSTATSPSLGPCPGLTSETAMHYLSPTAAQGGGAPPRRTLCLRLYPKIGKRPMTELERKEVDRLEANEWKWRNNHRAPRIISVNCRKYSARDLCCCRSVSSYVAR</sequence>
<evidence type="ECO:0000256" key="7">
    <source>
        <dbReference type="ARBA" id="ARBA00022807"/>
    </source>
</evidence>
<dbReference type="InterPro" id="IPR044635">
    <property type="entry name" value="UBP14-like"/>
</dbReference>
<feature type="domain" description="USP" evidence="10">
    <location>
        <begin position="106"/>
        <end position="544"/>
    </location>
</feature>
<evidence type="ECO:0000313" key="13">
    <source>
        <dbReference type="Proteomes" id="UP000249464"/>
    </source>
</evidence>
<reference evidence="12 13" key="1">
    <citation type="submission" date="2016-11" db="EMBL/GenBank/DDBJ databases">
        <authorList>
            <person name="Jaros S."/>
            <person name="Januszkiewicz K."/>
            <person name="Wedrychowicz H."/>
        </authorList>
    </citation>
    <scope>NUCLEOTIDE SEQUENCE [LARGE SCALE GENOMIC DNA]</scope>
</reference>
<keyword evidence="6" id="KW-0378">Hydrolase</keyword>
<feature type="compositionally biased region" description="Low complexity" evidence="8">
    <location>
        <begin position="383"/>
        <end position="397"/>
    </location>
</feature>
<dbReference type="GO" id="GO:0061136">
    <property type="term" value="P:regulation of proteasomal protein catabolic process"/>
    <property type="evidence" value="ECO:0007669"/>
    <property type="project" value="TreeGrafter"/>
</dbReference>
<dbReference type="GO" id="GO:0016579">
    <property type="term" value="P:protein deubiquitination"/>
    <property type="evidence" value="ECO:0007669"/>
    <property type="project" value="InterPro"/>
</dbReference>
<dbReference type="InterPro" id="IPR003653">
    <property type="entry name" value="Peptidase_C48_C"/>
</dbReference>